<accession>A0A9W9D3G6</accession>
<feature type="domain" description="Heterokaryon incompatibility" evidence="1">
    <location>
        <begin position="21"/>
        <end position="105"/>
    </location>
</feature>
<reference evidence="2" key="1">
    <citation type="submission" date="2022-10" db="EMBL/GenBank/DDBJ databases">
        <title>Tapping the CABI collections for fungal endophytes: first genome assemblies for Collariella, Neodidymelliopsis, Ascochyta clinopodiicola, Didymella pomorum, Didymosphaeria variabile, Neocosmospora piperis and Neocucurbitaria cava.</title>
        <authorList>
            <person name="Hill R."/>
        </authorList>
    </citation>
    <scope>NUCLEOTIDE SEQUENCE</scope>
    <source>
        <strain evidence="2">IMI 355091</strain>
    </source>
</reference>
<dbReference type="AlphaFoldDB" id="A0A9W9D3G6"/>
<dbReference type="Proteomes" id="UP001140510">
    <property type="component" value="Unassembled WGS sequence"/>
</dbReference>
<dbReference type="EMBL" id="JAPEVA010000141">
    <property type="protein sequence ID" value="KAJ4398048.1"/>
    <property type="molecule type" value="Genomic_DNA"/>
</dbReference>
<proteinExistence type="predicted"/>
<dbReference type="Pfam" id="PF06985">
    <property type="entry name" value="HET"/>
    <property type="match status" value="1"/>
</dbReference>
<dbReference type="OrthoDB" id="20872at2759"/>
<dbReference type="PANTHER" id="PTHR10622:SF10">
    <property type="entry name" value="HET DOMAIN-CONTAINING PROTEIN"/>
    <property type="match status" value="1"/>
</dbReference>
<organism evidence="2 3">
    <name type="scientific">Didymella pomorum</name>
    <dbReference type="NCBI Taxonomy" id="749634"/>
    <lineage>
        <taxon>Eukaryota</taxon>
        <taxon>Fungi</taxon>
        <taxon>Dikarya</taxon>
        <taxon>Ascomycota</taxon>
        <taxon>Pezizomycotina</taxon>
        <taxon>Dothideomycetes</taxon>
        <taxon>Pleosporomycetidae</taxon>
        <taxon>Pleosporales</taxon>
        <taxon>Pleosporineae</taxon>
        <taxon>Didymellaceae</taxon>
        <taxon>Didymella</taxon>
    </lineage>
</organism>
<dbReference type="InterPro" id="IPR010730">
    <property type="entry name" value="HET"/>
</dbReference>
<protein>
    <recommendedName>
        <fullName evidence="1">Heterokaryon incompatibility domain-containing protein</fullName>
    </recommendedName>
</protein>
<keyword evidence="3" id="KW-1185">Reference proteome</keyword>
<evidence type="ECO:0000259" key="1">
    <source>
        <dbReference type="Pfam" id="PF06985"/>
    </source>
</evidence>
<dbReference type="PANTHER" id="PTHR10622">
    <property type="entry name" value="HET DOMAIN-CONTAINING PROTEIN"/>
    <property type="match status" value="1"/>
</dbReference>
<sequence length="523" mass="60942">MWLLHTEILKLSNFLSDTPDYVILSHTWGKDEVAFEEMDQPQVKDKLGYRKVAECCVQARKDGYDWAWIDTCCIDKRSSAELSEAINSMYDWYWNAALCYVYLADCQVIDDFEESRWFKRGWTLQELLAPNVVEFYNQNWQFLGSKERLAHQVATRTNIAVRYLRDRNLIHSACLATKFHWASRRQTSRKEDKAYCLLGLVQVNMPMLYGEGSKAFYRLQLELLRKTNDHTMFMWQFHGGGLLAPSPAYFEDAAGFQILEHSRAMEALTHDVTNFGLRITLPCIPFFEPGDLLARFHCRYHDNDEVFVWLEGAKNGHIYRPKELFNYSDALSRRSVDPVDLDSMSLKTIYLSIEEPRYVSSDKRKYSMKVRAFHPNIGYIVNGISISTMLGVKHLKKSYDGTNSANWYLGREQSAFLMKELTIQEKEAACVRLVSENDRTTSSRTVIFGLRKGRPVLGFKDGAQGTLAENWYLKIRNDSVEWAPTDHIRMKNDQHIVEVRARKMRQEKNHVWALTLEAFPAWF</sequence>
<name>A0A9W9D3G6_9PLEO</name>
<evidence type="ECO:0000313" key="2">
    <source>
        <dbReference type="EMBL" id="KAJ4398048.1"/>
    </source>
</evidence>
<comment type="caution">
    <text evidence="2">The sequence shown here is derived from an EMBL/GenBank/DDBJ whole genome shotgun (WGS) entry which is preliminary data.</text>
</comment>
<evidence type="ECO:0000313" key="3">
    <source>
        <dbReference type="Proteomes" id="UP001140510"/>
    </source>
</evidence>
<gene>
    <name evidence="2" type="ORF">N0V91_010513</name>
</gene>